<keyword evidence="2" id="KW-1185">Reference proteome</keyword>
<dbReference type="GO" id="GO:0003755">
    <property type="term" value="F:peptidyl-prolyl cis-trans isomerase activity"/>
    <property type="evidence" value="ECO:0007669"/>
    <property type="project" value="InterPro"/>
</dbReference>
<evidence type="ECO:0000313" key="2">
    <source>
        <dbReference type="Proteomes" id="UP000054558"/>
    </source>
</evidence>
<dbReference type="AlphaFoldDB" id="A0A1Y1I108"/>
<reference evidence="1 2" key="1">
    <citation type="journal article" date="2014" name="Nat. Commun.">
        <title>Klebsormidium flaccidum genome reveals primary factors for plant terrestrial adaptation.</title>
        <authorList>
            <person name="Hori K."/>
            <person name="Maruyama F."/>
            <person name="Fujisawa T."/>
            <person name="Togashi T."/>
            <person name="Yamamoto N."/>
            <person name="Seo M."/>
            <person name="Sato S."/>
            <person name="Yamada T."/>
            <person name="Mori H."/>
            <person name="Tajima N."/>
            <person name="Moriyama T."/>
            <person name="Ikeuchi M."/>
            <person name="Watanabe M."/>
            <person name="Wada H."/>
            <person name="Kobayashi K."/>
            <person name="Saito M."/>
            <person name="Masuda T."/>
            <person name="Sasaki-Sekimoto Y."/>
            <person name="Mashiguchi K."/>
            <person name="Awai K."/>
            <person name="Shimojima M."/>
            <person name="Masuda S."/>
            <person name="Iwai M."/>
            <person name="Nobusawa T."/>
            <person name="Narise T."/>
            <person name="Kondo S."/>
            <person name="Saito H."/>
            <person name="Sato R."/>
            <person name="Murakawa M."/>
            <person name="Ihara Y."/>
            <person name="Oshima-Yamada Y."/>
            <person name="Ohtaka K."/>
            <person name="Satoh M."/>
            <person name="Sonobe K."/>
            <person name="Ishii M."/>
            <person name="Ohtani R."/>
            <person name="Kanamori-Sato M."/>
            <person name="Honoki R."/>
            <person name="Miyazaki D."/>
            <person name="Mochizuki H."/>
            <person name="Umetsu J."/>
            <person name="Higashi K."/>
            <person name="Shibata D."/>
            <person name="Kamiya Y."/>
            <person name="Sato N."/>
            <person name="Nakamura Y."/>
            <person name="Tabata S."/>
            <person name="Ida S."/>
            <person name="Kurokawa K."/>
            <person name="Ohta H."/>
        </authorList>
    </citation>
    <scope>NUCLEOTIDE SEQUENCE [LARGE SCALE GENOMIC DNA]</scope>
    <source>
        <strain evidence="1 2">NIES-2285</strain>
    </source>
</reference>
<evidence type="ECO:0000313" key="1">
    <source>
        <dbReference type="EMBL" id="GAQ84143.1"/>
    </source>
</evidence>
<protein>
    <submittedName>
        <fullName evidence="1">Uncharacterized protein</fullName>
    </submittedName>
</protein>
<gene>
    <name evidence="1" type="ORF">KFL_001770290</name>
</gene>
<dbReference type="Proteomes" id="UP000054558">
    <property type="component" value="Unassembled WGS sequence"/>
</dbReference>
<sequence>MAAMACTLHTAHALSCFSSTLNNAGGINEASRASPAESWLRAAALPGTSSIGQNTFCSGGPPVSQLFDARPRQILRIHRPLVLASADSFTDEYSRGRTEQKVKIALGPYKDGAIKVSAKKFEVSNDEIEKALKAKLGKTYDFERINFTGSGAKIGHMVKVSFEGKYSDGPNAGQLIRGTKADFFELELQPREDDPWKTFVEQIVKNGMGQEESKSFTLTFPADYKAVPLRNVAARFTVTVHEIGIKKMLEKDPRPEAAIRADIEADLRATAERKTNDLIDQEVRRVLLETSEADVDKVAASVSWAKFGEKSLQDFKWNLLLEEVARNEKIEFEEAKAFLRRQATVNFTP</sequence>
<name>A0A1Y1I108_KLENI</name>
<proteinExistence type="predicted"/>
<accession>A0A1Y1I108</accession>
<dbReference type="EMBL" id="DF237126">
    <property type="protein sequence ID" value="GAQ84143.1"/>
    <property type="molecule type" value="Genomic_DNA"/>
</dbReference>
<dbReference type="InterPro" id="IPR046357">
    <property type="entry name" value="PPIase_dom_sf"/>
</dbReference>
<dbReference type="OrthoDB" id="2018663at2759"/>
<dbReference type="SUPFAM" id="SSF54534">
    <property type="entry name" value="FKBP-like"/>
    <property type="match status" value="1"/>
</dbReference>
<dbReference type="Gene3D" id="3.10.50.40">
    <property type="match status" value="1"/>
</dbReference>
<organism evidence="1 2">
    <name type="scientific">Klebsormidium nitens</name>
    <name type="common">Green alga</name>
    <name type="synonym">Ulothrix nitens</name>
    <dbReference type="NCBI Taxonomy" id="105231"/>
    <lineage>
        <taxon>Eukaryota</taxon>
        <taxon>Viridiplantae</taxon>
        <taxon>Streptophyta</taxon>
        <taxon>Klebsormidiophyceae</taxon>
        <taxon>Klebsormidiales</taxon>
        <taxon>Klebsormidiaceae</taxon>
        <taxon>Klebsormidium</taxon>
    </lineage>
</organism>